<comment type="caution">
    <text evidence="1">The sequence shown here is derived from an EMBL/GenBank/DDBJ whole genome shotgun (WGS) entry which is preliminary data.</text>
</comment>
<proteinExistence type="predicted"/>
<gene>
    <name evidence="1" type="ORF">CDV36_016124</name>
</gene>
<dbReference type="AlphaFoldDB" id="A0A3M2QZL8"/>
<dbReference type="OrthoDB" id="10392700at2759"/>
<name>A0A3M2QZL8_9HYPO</name>
<evidence type="ECO:0000313" key="1">
    <source>
        <dbReference type="EMBL" id="RMI98433.1"/>
    </source>
</evidence>
<protein>
    <submittedName>
        <fullName evidence="1">Uncharacterized protein</fullName>
    </submittedName>
</protein>
<reference evidence="1 2" key="1">
    <citation type="submission" date="2017-06" db="EMBL/GenBank/DDBJ databases">
        <title>Comparative genomic analysis of Ambrosia Fusariam Clade fungi.</title>
        <authorList>
            <person name="Stajich J.E."/>
            <person name="Carrillo J."/>
            <person name="Kijimoto T."/>
            <person name="Eskalen A."/>
            <person name="O'Donnell K."/>
            <person name="Kasson M."/>
        </authorList>
    </citation>
    <scope>NUCLEOTIDE SEQUENCE [LARGE SCALE GENOMIC DNA]</scope>
    <source>
        <strain evidence="1">UCR3666</strain>
    </source>
</reference>
<sequence length="76" mass="8381">MCEYTATTHTYTLCKQTPVKHHVRIQVYMLCEKGLGPRQHCADSRIAKDALIGSSRTAGECPTCTSSTTAMIKYAN</sequence>
<dbReference type="EMBL" id="NKUJ01000785">
    <property type="protein sequence ID" value="RMI98433.1"/>
    <property type="molecule type" value="Genomic_DNA"/>
</dbReference>
<keyword evidence="2" id="KW-1185">Reference proteome</keyword>
<dbReference type="Proteomes" id="UP000277212">
    <property type="component" value="Unassembled WGS sequence"/>
</dbReference>
<accession>A0A3M2QZL8</accession>
<organism evidence="1 2">
    <name type="scientific">Fusarium kuroshium</name>
    <dbReference type="NCBI Taxonomy" id="2010991"/>
    <lineage>
        <taxon>Eukaryota</taxon>
        <taxon>Fungi</taxon>
        <taxon>Dikarya</taxon>
        <taxon>Ascomycota</taxon>
        <taxon>Pezizomycotina</taxon>
        <taxon>Sordariomycetes</taxon>
        <taxon>Hypocreomycetidae</taxon>
        <taxon>Hypocreales</taxon>
        <taxon>Nectriaceae</taxon>
        <taxon>Fusarium</taxon>
        <taxon>Fusarium solani species complex</taxon>
    </lineage>
</organism>
<evidence type="ECO:0000313" key="2">
    <source>
        <dbReference type="Proteomes" id="UP000277212"/>
    </source>
</evidence>